<dbReference type="Proteomes" id="UP001195483">
    <property type="component" value="Unassembled WGS sequence"/>
</dbReference>
<reference evidence="1" key="1">
    <citation type="journal article" date="2021" name="Genome Biol. Evol.">
        <title>A High-Quality Reference Genome for a Parasitic Bivalve with Doubly Uniparental Inheritance (Bivalvia: Unionida).</title>
        <authorList>
            <person name="Smith C.H."/>
        </authorList>
    </citation>
    <scope>NUCLEOTIDE SEQUENCE</scope>
    <source>
        <strain evidence="1">CHS0354</strain>
    </source>
</reference>
<dbReference type="AlphaFoldDB" id="A0AAE0SBU7"/>
<name>A0AAE0SBU7_9BIVA</name>
<evidence type="ECO:0000313" key="1">
    <source>
        <dbReference type="EMBL" id="KAK3588475.1"/>
    </source>
</evidence>
<dbReference type="EMBL" id="JAEAOA010002079">
    <property type="protein sequence ID" value="KAK3588475.1"/>
    <property type="molecule type" value="Genomic_DNA"/>
</dbReference>
<keyword evidence="2" id="KW-1185">Reference proteome</keyword>
<evidence type="ECO:0000313" key="2">
    <source>
        <dbReference type="Proteomes" id="UP001195483"/>
    </source>
</evidence>
<accession>A0AAE0SBU7</accession>
<gene>
    <name evidence="1" type="ORF">CHS0354_035650</name>
</gene>
<proteinExistence type="predicted"/>
<comment type="caution">
    <text evidence="1">The sequence shown here is derived from an EMBL/GenBank/DDBJ whole genome shotgun (WGS) entry which is preliminary data.</text>
</comment>
<sequence>MPIKSINLPQQLILHRSVSAKEVQEIDGIKSTMLYQTWNALVSENLYGLVRKKMEV</sequence>
<reference evidence="1" key="3">
    <citation type="submission" date="2023-05" db="EMBL/GenBank/DDBJ databases">
        <authorList>
            <person name="Smith C.H."/>
        </authorList>
    </citation>
    <scope>NUCLEOTIDE SEQUENCE</scope>
    <source>
        <strain evidence="1">CHS0354</strain>
        <tissue evidence="1">Mantle</tissue>
    </source>
</reference>
<organism evidence="1 2">
    <name type="scientific">Potamilus streckersoni</name>
    <dbReference type="NCBI Taxonomy" id="2493646"/>
    <lineage>
        <taxon>Eukaryota</taxon>
        <taxon>Metazoa</taxon>
        <taxon>Spiralia</taxon>
        <taxon>Lophotrochozoa</taxon>
        <taxon>Mollusca</taxon>
        <taxon>Bivalvia</taxon>
        <taxon>Autobranchia</taxon>
        <taxon>Heteroconchia</taxon>
        <taxon>Palaeoheterodonta</taxon>
        <taxon>Unionida</taxon>
        <taxon>Unionoidea</taxon>
        <taxon>Unionidae</taxon>
        <taxon>Ambleminae</taxon>
        <taxon>Lampsilini</taxon>
        <taxon>Potamilus</taxon>
    </lineage>
</organism>
<reference evidence="1" key="2">
    <citation type="journal article" date="2021" name="Genome Biol. Evol.">
        <title>Developing a high-quality reference genome for a parasitic bivalve with doubly uniparental inheritance (Bivalvia: Unionida).</title>
        <authorList>
            <person name="Smith C.H."/>
        </authorList>
    </citation>
    <scope>NUCLEOTIDE SEQUENCE</scope>
    <source>
        <strain evidence="1">CHS0354</strain>
        <tissue evidence="1">Mantle</tissue>
    </source>
</reference>
<feature type="non-terminal residue" evidence="1">
    <location>
        <position position="56"/>
    </location>
</feature>
<protein>
    <submittedName>
        <fullName evidence="1">Uncharacterized protein</fullName>
    </submittedName>
</protein>